<protein>
    <submittedName>
        <fullName evidence="1">Uncharacterized protein</fullName>
    </submittedName>
</protein>
<dbReference type="AlphaFoldDB" id="A0A4U5MEF8"/>
<keyword evidence="2" id="KW-1185">Reference proteome</keyword>
<organism evidence="1 2">
    <name type="scientific">Steinernema carpocapsae</name>
    <name type="common">Entomopathogenic nematode</name>
    <dbReference type="NCBI Taxonomy" id="34508"/>
    <lineage>
        <taxon>Eukaryota</taxon>
        <taxon>Metazoa</taxon>
        <taxon>Ecdysozoa</taxon>
        <taxon>Nematoda</taxon>
        <taxon>Chromadorea</taxon>
        <taxon>Rhabditida</taxon>
        <taxon>Tylenchina</taxon>
        <taxon>Panagrolaimomorpha</taxon>
        <taxon>Strongyloidoidea</taxon>
        <taxon>Steinernematidae</taxon>
        <taxon>Steinernema</taxon>
    </lineage>
</organism>
<accession>A0A4U5MEF8</accession>
<dbReference type="EMBL" id="AZBU02000008">
    <property type="protein sequence ID" value="TKR67551.1"/>
    <property type="molecule type" value="Genomic_DNA"/>
</dbReference>
<reference evidence="1 2" key="1">
    <citation type="journal article" date="2015" name="Genome Biol.">
        <title>Comparative genomics of Steinernema reveals deeply conserved gene regulatory networks.</title>
        <authorList>
            <person name="Dillman A.R."/>
            <person name="Macchietto M."/>
            <person name="Porter C.F."/>
            <person name="Rogers A."/>
            <person name="Williams B."/>
            <person name="Antoshechkin I."/>
            <person name="Lee M.M."/>
            <person name="Goodwin Z."/>
            <person name="Lu X."/>
            <person name="Lewis E.E."/>
            <person name="Goodrich-Blair H."/>
            <person name="Stock S.P."/>
            <person name="Adams B.J."/>
            <person name="Sternberg P.W."/>
            <person name="Mortazavi A."/>
        </authorList>
    </citation>
    <scope>NUCLEOTIDE SEQUENCE [LARGE SCALE GENOMIC DNA]</scope>
    <source>
        <strain evidence="1 2">ALL</strain>
    </source>
</reference>
<sequence>MQLYGTRSNYIFSIRNEYSSPPDYPPCHNCLLCRGKTQLCESINYRSNLLGTLCYKDLDCLKYEFLSGNIACVPVVSSGVLYRSTGQCYFAPCFNMNHPVRKPCLGDWHCGFIRNFCKQLDPNSATKYCECVESTRPAWNGKLIEVKGLVDIGGYQKAAPCSKFGDKICQGAECVLGHCVRPLQIIL</sequence>
<comment type="caution">
    <text evidence="1">The sequence shown here is derived from an EMBL/GenBank/DDBJ whole genome shotgun (WGS) entry which is preliminary data.</text>
</comment>
<evidence type="ECO:0000313" key="2">
    <source>
        <dbReference type="Proteomes" id="UP000298663"/>
    </source>
</evidence>
<reference evidence="1 2" key="2">
    <citation type="journal article" date="2019" name="G3 (Bethesda)">
        <title>Hybrid Assembly of the Genome of the Entomopathogenic Nematode Steinernema carpocapsae Identifies the X-Chromosome.</title>
        <authorList>
            <person name="Serra L."/>
            <person name="Macchietto M."/>
            <person name="Macias-Munoz A."/>
            <person name="McGill C.J."/>
            <person name="Rodriguez I.M."/>
            <person name="Rodriguez B."/>
            <person name="Murad R."/>
            <person name="Mortazavi A."/>
        </authorList>
    </citation>
    <scope>NUCLEOTIDE SEQUENCE [LARGE SCALE GENOMIC DNA]</scope>
    <source>
        <strain evidence="1 2">ALL</strain>
    </source>
</reference>
<dbReference type="Proteomes" id="UP000298663">
    <property type="component" value="Unassembled WGS sequence"/>
</dbReference>
<gene>
    <name evidence="1" type="ORF">L596_023687</name>
</gene>
<evidence type="ECO:0000313" key="1">
    <source>
        <dbReference type="EMBL" id="TKR67551.1"/>
    </source>
</evidence>
<name>A0A4U5MEF8_STECR</name>
<proteinExistence type="predicted"/>